<name>A0A238BZR0_9BILA</name>
<protein>
    <submittedName>
        <fullName evidence="2">Uncharacterized protein</fullName>
    </submittedName>
</protein>
<accession>A0A238BZR0</accession>
<organism evidence="2 3">
    <name type="scientific">Onchocerca flexuosa</name>
    <dbReference type="NCBI Taxonomy" id="387005"/>
    <lineage>
        <taxon>Eukaryota</taxon>
        <taxon>Metazoa</taxon>
        <taxon>Ecdysozoa</taxon>
        <taxon>Nematoda</taxon>
        <taxon>Chromadorea</taxon>
        <taxon>Rhabditida</taxon>
        <taxon>Spirurina</taxon>
        <taxon>Spiruromorpha</taxon>
        <taxon>Filarioidea</taxon>
        <taxon>Onchocercidae</taxon>
        <taxon>Onchocerca</taxon>
    </lineage>
</organism>
<proteinExistence type="predicted"/>
<gene>
    <name evidence="2" type="ORF">X798_02439</name>
</gene>
<feature type="signal peptide" evidence="1">
    <location>
        <begin position="1"/>
        <end position="21"/>
    </location>
</feature>
<evidence type="ECO:0000256" key="1">
    <source>
        <dbReference type="SAM" id="SignalP"/>
    </source>
</evidence>
<feature type="chain" id="PRO_5012421158" evidence="1">
    <location>
        <begin position="22"/>
        <end position="134"/>
    </location>
</feature>
<keyword evidence="3" id="KW-1185">Reference proteome</keyword>
<dbReference type="Proteomes" id="UP000242913">
    <property type="component" value="Unassembled WGS sequence"/>
</dbReference>
<dbReference type="EMBL" id="KZ269986">
    <property type="protein sequence ID" value="OZC10396.1"/>
    <property type="molecule type" value="Genomic_DNA"/>
</dbReference>
<keyword evidence="1" id="KW-0732">Signal</keyword>
<evidence type="ECO:0000313" key="3">
    <source>
        <dbReference type="Proteomes" id="UP000242913"/>
    </source>
</evidence>
<dbReference type="AlphaFoldDB" id="A0A238BZR0"/>
<reference evidence="2 3" key="1">
    <citation type="submission" date="2015-12" db="EMBL/GenBank/DDBJ databases">
        <title>Draft genome of the nematode, Onchocerca flexuosa.</title>
        <authorList>
            <person name="Mitreva M."/>
        </authorList>
    </citation>
    <scope>NUCLEOTIDE SEQUENCE [LARGE SCALE GENOMIC DNA]</scope>
    <source>
        <strain evidence="2">Red Deer</strain>
    </source>
</reference>
<evidence type="ECO:0000313" key="2">
    <source>
        <dbReference type="EMBL" id="OZC10396.1"/>
    </source>
</evidence>
<sequence>MCAMVIIIIVTLNGLGQLASAIKEYRNEFKRQFIKLPSLKKSVKMLSKHAVQQVATSIICITVLLQTFPSLDTLIKHRDETFSLNTNWLSDLKNHYVCDRISSNETDPLPILAVDLLNLREFNGKFNSGERKIS</sequence>